<dbReference type="AlphaFoldDB" id="A0A917LH04"/>
<feature type="domain" description="HAMP" evidence="11">
    <location>
        <begin position="313"/>
        <end position="365"/>
    </location>
</feature>
<dbReference type="GO" id="GO:0000155">
    <property type="term" value="F:phosphorelay sensor kinase activity"/>
    <property type="evidence" value="ECO:0007669"/>
    <property type="project" value="InterPro"/>
</dbReference>
<dbReference type="CDD" id="cd06225">
    <property type="entry name" value="HAMP"/>
    <property type="match status" value="1"/>
</dbReference>
<dbReference type="PANTHER" id="PTHR34220:SF7">
    <property type="entry name" value="SENSOR HISTIDINE KINASE YPDA"/>
    <property type="match status" value="1"/>
</dbReference>
<accession>A0A917LH04</accession>
<dbReference type="Gene3D" id="1.10.287.130">
    <property type="match status" value="1"/>
</dbReference>
<feature type="transmembrane region" description="Helical" evidence="10">
    <location>
        <begin position="294"/>
        <end position="315"/>
    </location>
</feature>
<name>A0A917LH04_9BACL</name>
<gene>
    <name evidence="12" type="ORF">GCM10010916_43800</name>
</gene>
<evidence type="ECO:0000259" key="11">
    <source>
        <dbReference type="PROSITE" id="PS50885"/>
    </source>
</evidence>
<reference evidence="12" key="2">
    <citation type="submission" date="2020-09" db="EMBL/GenBank/DDBJ databases">
        <authorList>
            <person name="Sun Q."/>
            <person name="Zhou Y."/>
        </authorList>
    </citation>
    <scope>NUCLEOTIDE SEQUENCE</scope>
    <source>
        <strain evidence="12">CGMCC 1.12987</strain>
    </source>
</reference>
<evidence type="ECO:0000256" key="3">
    <source>
        <dbReference type="ARBA" id="ARBA00022553"/>
    </source>
</evidence>
<evidence type="ECO:0000256" key="6">
    <source>
        <dbReference type="ARBA" id="ARBA00022777"/>
    </source>
</evidence>
<dbReference type="InterPro" id="IPR003660">
    <property type="entry name" value="HAMP_dom"/>
</dbReference>
<keyword evidence="13" id="KW-1185">Reference proteome</keyword>
<reference evidence="12" key="1">
    <citation type="journal article" date="2014" name="Int. J. Syst. Evol. Microbiol.">
        <title>Complete genome sequence of Corynebacterium casei LMG S-19264T (=DSM 44701T), isolated from a smear-ripened cheese.</title>
        <authorList>
            <consortium name="US DOE Joint Genome Institute (JGI-PGF)"/>
            <person name="Walter F."/>
            <person name="Albersmeier A."/>
            <person name="Kalinowski J."/>
            <person name="Ruckert C."/>
        </authorList>
    </citation>
    <scope>NUCLEOTIDE SEQUENCE</scope>
    <source>
        <strain evidence="12">CGMCC 1.12987</strain>
    </source>
</reference>
<evidence type="ECO:0000256" key="8">
    <source>
        <dbReference type="ARBA" id="ARBA00023136"/>
    </source>
</evidence>
<dbReference type="InterPro" id="IPR050640">
    <property type="entry name" value="Bact_2-comp_sensor_kinase"/>
</dbReference>
<dbReference type="GO" id="GO:0005886">
    <property type="term" value="C:plasma membrane"/>
    <property type="evidence" value="ECO:0007669"/>
    <property type="project" value="UniProtKB-SubCell"/>
</dbReference>
<keyword evidence="3" id="KW-0597">Phosphoprotein</keyword>
<dbReference type="Pfam" id="PF06580">
    <property type="entry name" value="His_kinase"/>
    <property type="match status" value="1"/>
</dbReference>
<evidence type="ECO:0000313" key="12">
    <source>
        <dbReference type="EMBL" id="GGG22403.1"/>
    </source>
</evidence>
<comment type="caution">
    <text evidence="12">The sequence shown here is derived from an EMBL/GenBank/DDBJ whole genome shotgun (WGS) entry which is preliminary data.</text>
</comment>
<dbReference type="EMBL" id="BMGR01000018">
    <property type="protein sequence ID" value="GGG22403.1"/>
    <property type="molecule type" value="Genomic_DNA"/>
</dbReference>
<dbReference type="InterPro" id="IPR036890">
    <property type="entry name" value="HATPase_C_sf"/>
</dbReference>
<dbReference type="InterPro" id="IPR003594">
    <property type="entry name" value="HATPase_dom"/>
</dbReference>
<evidence type="ECO:0000256" key="2">
    <source>
        <dbReference type="ARBA" id="ARBA00022475"/>
    </source>
</evidence>
<evidence type="ECO:0000256" key="5">
    <source>
        <dbReference type="ARBA" id="ARBA00022692"/>
    </source>
</evidence>
<comment type="subcellular location">
    <subcellularLocation>
        <location evidence="1">Cell membrane</location>
        <topology evidence="1">Multi-pass membrane protein</topology>
    </subcellularLocation>
</comment>
<dbReference type="Pfam" id="PF02743">
    <property type="entry name" value="dCache_1"/>
    <property type="match status" value="1"/>
</dbReference>
<dbReference type="InterPro" id="IPR010559">
    <property type="entry name" value="Sig_transdc_His_kin_internal"/>
</dbReference>
<dbReference type="Pfam" id="PF02518">
    <property type="entry name" value="HATPase_c"/>
    <property type="match status" value="1"/>
</dbReference>
<keyword evidence="2" id="KW-1003">Cell membrane</keyword>
<dbReference type="SUPFAM" id="SSF55874">
    <property type="entry name" value="ATPase domain of HSP90 chaperone/DNA topoisomerase II/histidine kinase"/>
    <property type="match status" value="1"/>
</dbReference>
<keyword evidence="4" id="KW-0808">Transferase</keyword>
<evidence type="ECO:0000256" key="10">
    <source>
        <dbReference type="SAM" id="Phobius"/>
    </source>
</evidence>
<dbReference type="Gene3D" id="3.30.450.20">
    <property type="entry name" value="PAS domain"/>
    <property type="match status" value="1"/>
</dbReference>
<evidence type="ECO:0000256" key="1">
    <source>
        <dbReference type="ARBA" id="ARBA00004651"/>
    </source>
</evidence>
<organism evidence="12 13">
    <name type="scientific">Paenibacillus abyssi</name>
    <dbReference type="NCBI Taxonomy" id="1340531"/>
    <lineage>
        <taxon>Bacteria</taxon>
        <taxon>Bacillati</taxon>
        <taxon>Bacillota</taxon>
        <taxon>Bacilli</taxon>
        <taxon>Bacillales</taxon>
        <taxon>Paenibacillaceae</taxon>
        <taxon>Paenibacillus</taxon>
    </lineage>
</organism>
<dbReference type="Gene3D" id="3.30.565.10">
    <property type="entry name" value="Histidine kinase-like ATPase, C-terminal domain"/>
    <property type="match status" value="1"/>
</dbReference>
<dbReference type="PANTHER" id="PTHR34220">
    <property type="entry name" value="SENSOR HISTIDINE KINASE YPDA"/>
    <property type="match status" value="1"/>
</dbReference>
<dbReference type="InterPro" id="IPR033479">
    <property type="entry name" value="dCache_1"/>
</dbReference>
<dbReference type="Proteomes" id="UP000644756">
    <property type="component" value="Unassembled WGS sequence"/>
</dbReference>
<evidence type="ECO:0000256" key="9">
    <source>
        <dbReference type="SAM" id="MobiDB-lite"/>
    </source>
</evidence>
<dbReference type="PROSITE" id="PS50885">
    <property type="entry name" value="HAMP"/>
    <property type="match status" value="1"/>
</dbReference>
<evidence type="ECO:0000256" key="4">
    <source>
        <dbReference type="ARBA" id="ARBA00022679"/>
    </source>
</evidence>
<feature type="region of interest" description="Disordered" evidence="9">
    <location>
        <begin position="588"/>
        <end position="607"/>
    </location>
</feature>
<keyword evidence="6" id="KW-0418">Kinase</keyword>
<protein>
    <recommendedName>
        <fullName evidence="11">HAMP domain-containing protein</fullName>
    </recommendedName>
</protein>
<keyword evidence="5 10" id="KW-0812">Transmembrane</keyword>
<proteinExistence type="predicted"/>
<keyword evidence="8 10" id="KW-0472">Membrane</keyword>
<feature type="transmembrane region" description="Helical" evidence="10">
    <location>
        <begin position="7"/>
        <end position="29"/>
    </location>
</feature>
<dbReference type="RefSeq" id="WP_188533213.1">
    <property type="nucleotide sequence ID" value="NZ_BMGR01000018.1"/>
</dbReference>
<evidence type="ECO:0000256" key="7">
    <source>
        <dbReference type="ARBA" id="ARBA00022989"/>
    </source>
</evidence>
<evidence type="ECO:0000313" key="13">
    <source>
        <dbReference type="Proteomes" id="UP000644756"/>
    </source>
</evidence>
<keyword evidence="7 10" id="KW-1133">Transmembrane helix</keyword>
<sequence length="607" mass="69760">MKSIHSRLLLLLLIFIIIPYFISVVLIYWQTKSNVERMELKNSSEQLQKTSEELEQYFQEMIDLPLILYRNPELFRVFERGFEDSIYVNQIAIDKGMKTFYLMREEIRQVRVFIAKGGDSFTVYDAMVSARKQMPEVIDKPSIQALLTSGSTYSIEPPHPIVNYNQTAVLPVSDRTMVLSFHHKIMDVFNNRFLGLVTMDIDLDRISQICKRFISEDHEAVLLADSNGNVIYSSDADRIGQTAASVHSTVNGQKTGDIQLSEELSGVLNQWSLIKTSTSDVLFSEVRQAAYTNIMVGIIVVILGLVMTSIISYKVTQPIKLLSRKLRKIGGENLLVQFESAREDEIGHLETHIKEMMSRINLHIEREYRLELENKKNQFRALKSQINPHFLNNALQSIGAVAIRSGSPEVYKLVTSLSKMMRYTLRPDHWVTMRSEVDYVEAYLNLQKERFRTTFDCRIDIAESIMDVPVPAMILQPLVENYFKHCFEEDGRDTQLSIRGTMNNEQLVIEVENNGPGLAGEVLEELRCKIRMKDHESRHSYDRIGLKNIHERLVLNYGADAALEVYSDNASGFKVRLIFPREQAMSNQHSLAVHNSEEEEHNENPAR</sequence>